<dbReference type="OrthoDB" id="5600060at2759"/>
<dbReference type="GO" id="GO:0005737">
    <property type="term" value="C:cytoplasm"/>
    <property type="evidence" value="ECO:0007669"/>
    <property type="project" value="UniProtKB-SubCell"/>
</dbReference>
<dbReference type="Gene3D" id="3.60.15.10">
    <property type="entry name" value="Ribonuclease Z/Hydroxyacylglutathione hydrolase-like"/>
    <property type="match status" value="1"/>
</dbReference>
<dbReference type="EnsemblMetazoa" id="CapteT153905">
    <property type="protein sequence ID" value="CapteP153905"/>
    <property type="gene ID" value="CapteG153905"/>
</dbReference>
<dbReference type="Pfam" id="PF16661">
    <property type="entry name" value="Lactamase_B_6"/>
    <property type="match status" value="1"/>
</dbReference>
<dbReference type="Pfam" id="PF21382">
    <property type="entry name" value="IntS9_C"/>
    <property type="match status" value="1"/>
</dbReference>
<evidence type="ECO:0000256" key="4">
    <source>
        <dbReference type="ARBA" id="ARBA00022490"/>
    </source>
</evidence>
<dbReference type="GO" id="GO:0032039">
    <property type="term" value="C:integrator complex"/>
    <property type="evidence" value="ECO:0007669"/>
    <property type="project" value="InterPro"/>
</dbReference>
<dbReference type="Proteomes" id="UP000014760">
    <property type="component" value="Unassembled WGS sequence"/>
</dbReference>
<keyword evidence="9" id="KW-1185">Reference proteome</keyword>
<reference evidence="9" key="1">
    <citation type="submission" date="2012-12" db="EMBL/GenBank/DDBJ databases">
        <authorList>
            <person name="Hellsten U."/>
            <person name="Grimwood J."/>
            <person name="Chapman J.A."/>
            <person name="Shapiro H."/>
            <person name="Aerts A."/>
            <person name="Otillar R.P."/>
            <person name="Terry A.Y."/>
            <person name="Boore J.L."/>
            <person name="Simakov O."/>
            <person name="Marletaz F."/>
            <person name="Cho S.-J."/>
            <person name="Edsinger-Gonzales E."/>
            <person name="Havlak P."/>
            <person name="Kuo D.-H."/>
            <person name="Larsson T."/>
            <person name="Lv J."/>
            <person name="Arendt D."/>
            <person name="Savage R."/>
            <person name="Osoegawa K."/>
            <person name="de Jong P."/>
            <person name="Lindberg D.R."/>
            <person name="Seaver E.C."/>
            <person name="Weisblat D.A."/>
            <person name="Putnam N.H."/>
            <person name="Grigoriev I.V."/>
            <person name="Rokhsar D.S."/>
        </authorList>
    </citation>
    <scope>NUCLEOTIDE SEQUENCE</scope>
    <source>
        <strain evidence="9">I ESC-2004</strain>
    </source>
</reference>
<dbReference type="PANTHER" id="PTHR46094">
    <property type="entry name" value="INTEGRATOR COMPLEX SUBUNIT 9"/>
    <property type="match status" value="1"/>
</dbReference>
<evidence type="ECO:0000313" key="8">
    <source>
        <dbReference type="EnsemblMetazoa" id="CapteP153905"/>
    </source>
</evidence>
<name>R7U1W2_CAPTE</name>
<dbReference type="EMBL" id="KB308638">
    <property type="protein sequence ID" value="ELT97170.1"/>
    <property type="molecule type" value="Genomic_DNA"/>
</dbReference>
<dbReference type="EMBL" id="AMQN01002200">
    <property type="status" value="NOT_ANNOTATED_CDS"/>
    <property type="molecule type" value="Genomic_DNA"/>
</dbReference>
<dbReference type="InterPro" id="IPR048660">
    <property type="entry name" value="IntS9-like_C"/>
</dbReference>
<dbReference type="PANTHER" id="PTHR46094:SF1">
    <property type="entry name" value="INTEGRATOR COMPLEX SUBUNIT 9"/>
    <property type="match status" value="1"/>
</dbReference>
<dbReference type="SMART" id="SM01027">
    <property type="entry name" value="Beta-Casp"/>
    <property type="match status" value="1"/>
</dbReference>
<reference evidence="7 9" key="2">
    <citation type="journal article" date="2013" name="Nature">
        <title>Insights into bilaterian evolution from three spiralian genomes.</title>
        <authorList>
            <person name="Simakov O."/>
            <person name="Marletaz F."/>
            <person name="Cho S.J."/>
            <person name="Edsinger-Gonzales E."/>
            <person name="Havlak P."/>
            <person name="Hellsten U."/>
            <person name="Kuo D.H."/>
            <person name="Larsson T."/>
            <person name="Lv J."/>
            <person name="Arendt D."/>
            <person name="Savage R."/>
            <person name="Osoegawa K."/>
            <person name="de Jong P."/>
            <person name="Grimwood J."/>
            <person name="Chapman J.A."/>
            <person name="Shapiro H."/>
            <person name="Aerts A."/>
            <person name="Otillar R.P."/>
            <person name="Terry A.Y."/>
            <person name="Boore J.L."/>
            <person name="Grigoriev I.V."/>
            <person name="Lindberg D.R."/>
            <person name="Seaver E.C."/>
            <person name="Weisblat D.A."/>
            <person name="Putnam N.H."/>
            <person name="Rokhsar D.S."/>
        </authorList>
    </citation>
    <scope>NUCLEOTIDE SEQUENCE</scope>
    <source>
        <strain evidence="7 9">I ESC-2004</strain>
    </source>
</reference>
<evidence type="ECO:0000313" key="9">
    <source>
        <dbReference type="Proteomes" id="UP000014760"/>
    </source>
</evidence>
<dbReference type="FunCoup" id="R7U1W2">
    <property type="interactions" value="1557"/>
</dbReference>
<feature type="domain" description="Beta-Casp" evidence="6">
    <location>
        <begin position="304"/>
        <end position="432"/>
    </location>
</feature>
<accession>R7U1W2</accession>
<dbReference type="Gene3D" id="3.40.50.10890">
    <property type="match status" value="1"/>
</dbReference>
<dbReference type="InterPro" id="IPR036866">
    <property type="entry name" value="RibonucZ/Hydroxyglut_hydro"/>
</dbReference>
<proteinExistence type="inferred from homology"/>
<comment type="subcellular location">
    <subcellularLocation>
        <location evidence="2">Cytoplasm</location>
    </subcellularLocation>
    <subcellularLocation>
        <location evidence="1">Nucleus</location>
    </subcellularLocation>
</comment>
<organism evidence="7">
    <name type="scientific">Capitella teleta</name>
    <name type="common">Polychaete worm</name>
    <dbReference type="NCBI Taxonomy" id="283909"/>
    <lineage>
        <taxon>Eukaryota</taxon>
        <taxon>Metazoa</taxon>
        <taxon>Spiralia</taxon>
        <taxon>Lophotrochozoa</taxon>
        <taxon>Annelida</taxon>
        <taxon>Polychaeta</taxon>
        <taxon>Sedentaria</taxon>
        <taxon>Scolecida</taxon>
        <taxon>Capitellidae</taxon>
        <taxon>Capitella</taxon>
    </lineage>
</organism>
<evidence type="ECO:0000256" key="3">
    <source>
        <dbReference type="ARBA" id="ARBA00006861"/>
    </source>
</evidence>
<comment type="similarity">
    <text evidence="3">Belongs to the metallo-beta-lactamase superfamily. RNA-metabolizing metallo-beta-lactamase-like family. INTS9 subfamily.</text>
</comment>
<evidence type="ECO:0000313" key="7">
    <source>
        <dbReference type="EMBL" id="ELT97170.1"/>
    </source>
</evidence>
<dbReference type="AlphaFoldDB" id="R7U1W2"/>
<dbReference type="InterPro" id="IPR022712">
    <property type="entry name" value="Beta_Casp"/>
</dbReference>
<reference evidence="8" key="3">
    <citation type="submission" date="2015-06" db="UniProtKB">
        <authorList>
            <consortium name="EnsemblMetazoa"/>
        </authorList>
    </citation>
    <scope>IDENTIFICATION</scope>
</reference>
<evidence type="ECO:0000259" key="6">
    <source>
        <dbReference type="SMART" id="SM01027"/>
    </source>
</evidence>
<evidence type="ECO:0000256" key="2">
    <source>
        <dbReference type="ARBA" id="ARBA00004496"/>
    </source>
</evidence>
<dbReference type="InterPro" id="IPR027074">
    <property type="entry name" value="Integrator_9su"/>
</dbReference>
<protein>
    <recommendedName>
        <fullName evidence="6">Beta-Casp domain-containing protein</fullName>
    </recommendedName>
</protein>
<dbReference type="Pfam" id="PF10996">
    <property type="entry name" value="Beta-Casp"/>
    <property type="match status" value="1"/>
</dbReference>
<dbReference type="SUPFAM" id="SSF56281">
    <property type="entry name" value="Metallo-hydrolase/oxidoreductase"/>
    <property type="match status" value="1"/>
</dbReference>
<evidence type="ECO:0000256" key="5">
    <source>
        <dbReference type="ARBA" id="ARBA00023242"/>
    </source>
</evidence>
<evidence type="ECO:0000256" key="1">
    <source>
        <dbReference type="ARBA" id="ARBA00004123"/>
    </source>
</evidence>
<dbReference type="STRING" id="283909.R7U1W2"/>
<gene>
    <name evidence="7" type="ORF">CAPTEDRAFT_153905</name>
</gene>
<dbReference type="HOGENOM" id="CLU_023159_1_0_1"/>
<dbReference type="GO" id="GO:0034472">
    <property type="term" value="P:snRNA 3'-end processing"/>
    <property type="evidence" value="ECO:0007669"/>
    <property type="project" value="TreeGrafter"/>
</dbReference>
<dbReference type="OMA" id="AMKAVHC"/>
<keyword evidence="5" id="KW-0539">Nucleus</keyword>
<sequence>MKLYCLSGHTSRPCFVLRFKGTTIMLDCSLDVSTLLHFLPLPLIQGGRLCELPGWSPAAPGAQRLDEELCECSGRVFVDSEPEFAIPELDMMDMSEVDVLLISNYHCMMALPFLTEYTNFRGVVYATEPTLHLGRLYMEELVDYIQQCPSQKRASKWKRQLNYLPPPLREAIRPSEWRQIYSKHDIDSSLAKICCVGFNEIKDIFGALKATPVSSGYAIGSCNWILTSHHHKISYLSGTSTLTTHPRPMEKSPLKDSDILIMSSLTQIPMANPDVKIGEFCVNAATTLKNGGNVLVPCYPSGITYDLFECLSSHLDTIGLGGVPLYFISPVAASSLAYSNIYAEWLSSGKQSKVYLPEPPFPHAELIRSNRLKHYPGLHEGFNKEIRSPCIVFTGHPSLRFGNVVHFLEIWGKSSSNTIIFTEPDFGYLEALAPHQPLHMKVSYCPIDTSLSFSQANKLIRELHPQHIVTPDQYTAPPVMMPHCTDLVIDPEYHPLTFKKAEVLTLPIKREFEQLDLDPQLAESLRPTEVRPGLAVAMLSGSLVSRDNHFKLTPAFNPVDNPLHFSEETKPSPLVKPVTSPTYLWGNLDVFELRDSLHQKGLMDAKVENVPNGFIIHIPSEDTLIQIDQTSTHIMCSNEILRNKIKESLIKCLAKI</sequence>
<dbReference type="InterPro" id="IPR001279">
    <property type="entry name" value="Metallo-B-lactamas"/>
</dbReference>
<keyword evidence="4" id="KW-0963">Cytoplasm</keyword>